<evidence type="ECO:0000313" key="2">
    <source>
        <dbReference type="WBParaSite" id="RSKR_0000158400.1"/>
    </source>
</evidence>
<protein>
    <submittedName>
        <fullName evidence="2">Laminin EGF-like domain-containing protein</fullName>
    </submittedName>
</protein>
<dbReference type="WBParaSite" id="RSKR_0000158400.1">
    <property type="protein sequence ID" value="RSKR_0000158400.1"/>
    <property type="gene ID" value="RSKR_0000158400"/>
</dbReference>
<dbReference type="Proteomes" id="UP000095286">
    <property type="component" value="Unplaced"/>
</dbReference>
<organism evidence="1 2">
    <name type="scientific">Rhabditophanes sp. KR3021</name>
    <dbReference type="NCBI Taxonomy" id="114890"/>
    <lineage>
        <taxon>Eukaryota</taxon>
        <taxon>Metazoa</taxon>
        <taxon>Ecdysozoa</taxon>
        <taxon>Nematoda</taxon>
        <taxon>Chromadorea</taxon>
        <taxon>Rhabditida</taxon>
        <taxon>Tylenchina</taxon>
        <taxon>Panagrolaimomorpha</taxon>
        <taxon>Strongyloidoidea</taxon>
        <taxon>Alloionematidae</taxon>
        <taxon>Rhabditophanes</taxon>
    </lineage>
</organism>
<evidence type="ECO:0000313" key="1">
    <source>
        <dbReference type="Proteomes" id="UP000095286"/>
    </source>
</evidence>
<name>A0AC35TKI7_9BILA</name>
<accession>A0AC35TKI7</accession>
<proteinExistence type="predicted"/>
<sequence length="1632" mass="181545">MILHKFFSIYILINNYVSTQPSEYQPSIDLEHYEPSRDECYDETGKAQRCVPDFINAAFNRYVEVTNTCGINRPTKFCVQSKVIGSMAKTCEVCDSRASHTNHPSTYLTDFNAPDKETWWQSETMNEGLQHPTSVNLTLKLGKTYDVTYVRLKFVSPRPESFAIYKKINPEDEWVPWQYYSSSCRSTYKTPEKLPILPGNELVAQCTREYSDISPLTGGNIAFSTLEGRPSAHNYEISPQLHELVTASEIMIVLNRMNTFGDELFQDQRVLQSYYYAISDFAVGARCKCNGHAAACVKSTGHGEDNLVCACEHFTTGVDCNECAPFYNDKEWRAGTTTDANECQACDCNNLSHRCYYDAELFNKTGRGGYCIDCAGNTRGPHCEECVTNHWRRPQEHFCVSCGCNEVGSVNGQCDAQGDCTCKPGVTGKRCDQCIAGFFEFGPNGCQDCGCEENGSVGNLPSCDVYTGQCSCKKNVEGKHCNTCKPGHFNLSPNNELGCTPCFCYGHSSICQSTDGYFAHNVTSSFAKGKDEWTTITDDNINQPNYDEIEKAIAITSGYSHNQTYFNAPSEFLGDQRPSYNQMLTFTLKLQKNYAHVSQKDIIITSGTGRELSLPITAQGNPIPSSFSHVYSFRLHPNYEYQWSPRLNEFDFISFLSNITSIRIRGTFGPNDVAYFSNCSLGSATMSLSESNAVPVGYIETCSCPEGYIGQFCESCDDGYKRETKFGGAFNRCVKCECNSHSDSCDSESGSCLCQDNTEGNNCERCLRGYYGNSLLGKDDDCSKCDCPDDGPCIFHTDGDILCTDCKPGYTGRRCDECSDGYYGNPSDGIPCQQCNCNGNVDSNAIGICNTITGECTRCYFNTNGFNCENCIAGHWGQPLAEEKGDCKACQCYPQGTVKPTADYEVLECSQDEGQCNCLENVVGSQCNTCKDGYFNIVSGKGCESCECDTTGSVNSTCDIVSGQCFCKAGVTGPRCDQCAPLHFGFSDSGCKKCECNEFGSDSMQCDVESGQCLCYNNVEGRQCDVCSENKYDLEGGCLACDECYDVIQHRTNNYRQQFSNLNTTLYEIIENPVEINDIKFDAKVKEALAQVRKVHDEVKNNLGNDNVIVGEIKRLRNNLKDADDMLREVDNMVNKVREASSDGKELLEDYSIQRRSAASEINAARDLLEKEGVYYWDLASAAAEKYGDQSQALSDIALEARLLTSIQEETAKEIVNLSKEASQNADHALKETKEVIYGNDQVTLELRMLEQDLNKAKLLLEETSAFALKQQQEAMKANREAGEMLNTAIELKIPDITLKKYMDEKDNNIKLVLDVDEALRAQSLKNTPVVDEMLELKRNAETEFEQAKQMQLRYDNLLDQISDSKERALMALNESDSVFNEAQGTLKVFKDFQNTIDGSKDKAMESLGKIKEIKERIFEVDQKSDVVKNLLGDSLADAEAAQAFAIKAESETREILSKVAKLRSGTLQTKAKSASVLEEVKRIEAAIEKSKLDLEEFKRSAKLDNSKGEEAVDVASKADNMASYSNKTLIDATDRIKNVLDSLDSLDNVDNKELDLLEAKLEAAENAIKNSKFEDKLQSLRELKKQQDQTLSYLTSELEALKADGENLAEIQMSLPRKCFNEVSIEQEGQK</sequence>
<reference evidence="2" key="1">
    <citation type="submission" date="2016-11" db="UniProtKB">
        <authorList>
            <consortium name="WormBaseParasite"/>
        </authorList>
    </citation>
    <scope>IDENTIFICATION</scope>
    <source>
        <strain evidence="2">KR3021</strain>
    </source>
</reference>